<feature type="transmembrane region" description="Helical" evidence="1">
    <location>
        <begin position="6"/>
        <end position="27"/>
    </location>
</feature>
<accession>A0A7T8GLF1</accession>
<organism evidence="2 3">
    <name type="scientific">Caligus rogercresseyi</name>
    <name type="common">Sea louse</name>
    <dbReference type="NCBI Taxonomy" id="217165"/>
    <lineage>
        <taxon>Eukaryota</taxon>
        <taxon>Metazoa</taxon>
        <taxon>Ecdysozoa</taxon>
        <taxon>Arthropoda</taxon>
        <taxon>Crustacea</taxon>
        <taxon>Multicrustacea</taxon>
        <taxon>Hexanauplia</taxon>
        <taxon>Copepoda</taxon>
        <taxon>Siphonostomatoida</taxon>
        <taxon>Caligidae</taxon>
        <taxon>Caligus</taxon>
    </lineage>
</organism>
<dbReference type="OrthoDB" id="10057873at2759"/>
<dbReference type="Proteomes" id="UP000595437">
    <property type="component" value="Chromosome 20"/>
</dbReference>
<keyword evidence="3" id="KW-1185">Reference proteome</keyword>
<name>A0A7T8GLF1_CALRO</name>
<feature type="non-terminal residue" evidence="2">
    <location>
        <position position="49"/>
    </location>
</feature>
<keyword evidence="1" id="KW-1133">Transmembrane helix</keyword>
<reference evidence="3" key="1">
    <citation type="submission" date="2021-01" db="EMBL/GenBank/DDBJ databases">
        <title>Caligus Genome Assembly.</title>
        <authorList>
            <person name="Gallardo-Escarate C."/>
        </authorList>
    </citation>
    <scope>NUCLEOTIDE SEQUENCE [LARGE SCALE GENOMIC DNA]</scope>
</reference>
<sequence>LPRVKRSFMIYVVFPVVQAVTFGLQATKRIMRRTRQKLGDDICEKQILL</sequence>
<evidence type="ECO:0000313" key="2">
    <source>
        <dbReference type="EMBL" id="QQP32504.1"/>
    </source>
</evidence>
<gene>
    <name evidence="2" type="ORF">FKW44_024837</name>
</gene>
<keyword evidence="1" id="KW-0472">Membrane</keyword>
<feature type="non-terminal residue" evidence="2">
    <location>
        <position position="1"/>
    </location>
</feature>
<evidence type="ECO:0000256" key="1">
    <source>
        <dbReference type="SAM" id="Phobius"/>
    </source>
</evidence>
<dbReference type="EMBL" id="CP045909">
    <property type="protein sequence ID" value="QQP32504.1"/>
    <property type="molecule type" value="Genomic_DNA"/>
</dbReference>
<keyword evidence="1" id="KW-0812">Transmembrane</keyword>
<evidence type="ECO:0000313" key="3">
    <source>
        <dbReference type="Proteomes" id="UP000595437"/>
    </source>
</evidence>
<proteinExistence type="predicted"/>
<dbReference type="AlphaFoldDB" id="A0A7T8GLF1"/>
<protein>
    <submittedName>
        <fullName evidence="2">Uncharacterized protein</fullName>
    </submittedName>
</protein>